<accession>A0A8H5Z9B2</accession>
<organism evidence="2 3">
    <name type="scientific">Cochliobolus sativus</name>
    <name type="common">Common root rot and spot blotch fungus</name>
    <name type="synonym">Bipolaris sorokiniana</name>
    <dbReference type="NCBI Taxonomy" id="45130"/>
    <lineage>
        <taxon>Eukaryota</taxon>
        <taxon>Fungi</taxon>
        <taxon>Dikarya</taxon>
        <taxon>Ascomycota</taxon>
        <taxon>Pezizomycotina</taxon>
        <taxon>Dothideomycetes</taxon>
        <taxon>Pleosporomycetidae</taxon>
        <taxon>Pleosporales</taxon>
        <taxon>Pleosporineae</taxon>
        <taxon>Pleosporaceae</taxon>
        <taxon>Bipolaris</taxon>
    </lineage>
</organism>
<dbReference type="Gene3D" id="3.30.420.10">
    <property type="entry name" value="Ribonuclease H-like superfamily/Ribonuclease H"/>
    <property type="match status" value="1"/>
</dbReference>
<comment type="caution">
    <text evidence="2">The sequence shown here is derived from an EMBL/GenBank/DDBJ whole genome shotgun (WGS) entry which is preliminary data.</text>
</comment>
<evidence type="ECO:0000259" key="1">
    <source>
        <dbReference type="Pfam" id="PF13358"/>
    </source>
</evidence>
<sequence length="153" mass="17710">MITIVGYTQKVALMGALKKVAPWINSLKDRGIHCILLEDGAPSQKSRIANDYLSVQSIEKMAWPGHSPDVNASEHAWPWIRRHVMRQFISSCTVEECQRQWEAEWEEMPIEVINQWVLGVIEVVRRIIITMETMAFMGSRNTEKSLLYSFIYN</sequence>
<dbReference type="Proteomes" id="UP000624244">
    <property type="component" value="Unassembled WGS sequence"/>
</dbReference>
<dbReference type="Pfam" id="PF13358">
    <property type="entry name" value="DDE_3"/>
    <property type="match status" value="1"/>
</dbReference>
<evidence type="ECO:0000313" key="2">
    <source>
        <dbReference type="EMBL" id="KAF5844359.1"/>
    </source>
</evidence>
<evidence type="ECO:0000313" key="3">
    <source>
        <dbReference type="Proteomes" id="UP000624244"/>
    </source>
</evidence>
<dbReference type="InterPro" id="IPR036397">
    <property type="entry name" value="RNaseH_sf"/>
</dbReference>
<feature type="domain" description="Tc1-like transposase DDE" evidence="1">
    <location>
        <begin position="25"/>
        <end position="89"/>
    </location>
</feature>
<gene>
    <name evidence="2" type="ORF">GGP41_004487</name>
</gene>
<dbReference type="EMBL" id="WNKQ01000024">
    <property type="protein sequence ID" value="KAF5844359.1"/>
    <property type="molecule type" value="Genomic_DNA"/>
</dbReference>
<dbReference type="GO" id="GO:0003676">
    <property type="term" value="F:nucleic acid binding"/>
    <property type="evidence" value="ECO:0007669"/>
    <property type="project" value="InterPro"/>
</dbReference>
<dbReference type="AlphaFoldDB" id="A0A8H5Z9B2"/>
<protein>
    <recommendedName>
        <fullName evidence="1">Tc1-like transposase DDE domain-containing protein</fullName>
    </recommendedName>
</protein>
<dbReference type="InterPro" id="IPR038717">
    <property type="entry name" value="Tc1-like_DDE_dom"/>
</dbReference>
<reference evidence="2" key="1">
    <citation type="submission" date="2019-11" db="EMBL/GenBank/DDBJ databases">
        <title>Bipolaris sorokiniana Genome sequencing.</title>
        <authorList>
            <person name="Wang H."/>
        </authorList>
    </citation>
    <scope>NUCLEOTIDE SEQUENCE</scope>
</reference>
<name>A0A8H5Z9B2_COCSA</name>
<proteinExistence type="predicted"/>